<organism evidence="1 2">
    <name type="scientific">Trichoderma longibrachiatum ATCC 18648</name>
    <dbReference type="NCBI Taxonomy" id="983965"/>
    <lineage>
        <taxon>Eukaryota</taxon>
        <taxon>Fungi</taxon>
        <taxon>Dikarya</taxon>
        <taxon>Ascomycota</taxon>
        <taxon>Pezizomycotina</taxon>
        <taxon>Sordariomycetes</taxon>
        <taxon>Hypocreomycetidae</taxon>
        <taxon>Hypocreales</taxon>
        <taxon>Hypocreaceae</taxon>
        <taxon>Trichoderma</taxon>
    </lineage>
</organism>
<dbReference type="Proteomes" id="UP000240760">
    <property type="component" value="Unassembled WGS sequence"/>
</dbReference>
<dbReference type="OrthoDB" id="4500473at2759"/>
<sequence length="274" mass="30716">MPPWILTRAYDFAPDGSLRLGQILAKPEDPTHVLQPNGPLKFPDGMGVEYSSREGVSMEENDEPVAHFRAWARSSVISAGGNAGSAKDRSSRSSWHVEKLETYKISPSRAYVEQAMRHGDVEASLKRWRWRKRVYMVTGVRVARGARLRRMNEDSLNFGAEMQAVAPAEVATLGLKAMMGRKKFDSERFDKASDFVFSYRLNEIDYGSQISHRPYRGGEMASADEPGVRYESSVVIKDFEVFGLVDIPFGGNSKKFELVPVPGHDDLQCYASKD</sequence>
<keyword evidence="2" id="KW-1185">Reference proteome</keyword>
<dbReference type="AlphaFoldDB" id="A0A2T4BPU8"/>
<name>A0A2T4BPU8_TRILO</name>
<evidence type="ECO:0000313" key="1">
    <source>
        <dbReference type="EMBL" id="PTB71324.1"/>
    </source>
</evidence>
<protein>
    <submittedName>
        <fullName evidence="1">Uncharacterized protein</fullName>
    </submittedName>
</protein>
<reference evidence="1 2" key="1">
    <citation type="submission" date="2016-07" db="EMBL/GenBank/DDBJ databases">
        <title>Multiple horizontal gene transfer events from other fungi enriched the ability of initially mycotrophic Trichoderma (Ascomycota) to feed on dead plant biomass.</title>
        <authorList>
            <consortium name="DOE Joint Genome Institute"/>
            <person name="Aerts A."/>
            <person name="Atanasova L."/>
            <person name="Chenthamara K."/>
            <person name="Zhang J."/>
            <person name="Grujic M."/>
            <person name="Henrissat B."/>
            <person name="Kuo A."/>
            <person name="Salamov A."/>
            <person name="Lipzen A."/>
            <person name="Labutti K."/>
            <person name="Barry K."/>
            <person name="Miao Y."/>
            <person name="Rahimi M.J."/>
            <person name="Shen Q."/>
            <person name="Grigoriev I.V."/>
            <person name="Kubicek C.P."/>
            <person name="Druzhinina I.S."/>
        </authorList>
    </citation>
    <scope>NUCLEOTIDE SEQUENCE [LARGE SCALE GENOMIC DNA]</scope>
    <source>
        <strain evidence="1 2">ATCC 18648</strain>
    </source>
</reference>
<evidence type="ECO:0000313" key="2">
    <source>
        <dbReference type="Proteomes" id="UP000240760"/>
    </source>
</evidence>
<gene>
    <name evidence="1" type="ORF">M440DRAFT_1406698</name>
</gene>
<dbReference type="EMBL" id="KZ679150">
    <property type="protein sequence ID" value="PTB71324.1"/>
    <property type="molecule type" value="Genomic_DNA"/>
</dbReference>
<dbReference type="STRING" id="983965.A0A2T4BPU8"/>
<accession>A0A2T4BPU8</accession>
<proteinExistence type="predicted"/>